<dbReference type="PANTHER" id="PTHR31997">
    <property type="entry name" value="AGAP003710-PA"/>
    <property type="match status" value="1"/>
</dbReference>
<name>A0A9V1EAY0_PANPR</name>
<dbReference type="GeneID" id="109250990"/>
<dbReference type="PANTHER" id="PTHR31997:SF2">
    <property type="entry name" value="PROTEIN FAM149A"/>
    <property type="match status" value="1"/>
</dbReference>
<evidence type="ECO:0000313" key="5">
    <source>
        <dbReference type="RefSeq" id="XP_019277732.2"/>
    </source>
</evidence>
<feature type="region of interest" description="Disordered" evidence="2">
    <location>
        <begin position="18"/>
        <end position="80"/>
    </location>
</feature>
<dbReference type="Proteomes" id="UP001165780">
    <property type="component" value="Unplaced"/>
</dbReference>
<feature type="compositionally biased region" description="Polar residues" evidence="2">
    <location>
        <begin position="642"/>
        <end position="655"/>
    </location>
</feature>
<dbReference type="Pfam" id="PF12516">
    <property type="entry name" value="DUF3719"/>
    <property type="match status" value="1"/>
</dbReference>
<gene>
    <name evidence="5" type="primary">FAM149A</name>
</gene>
<dbReference type="KEGG" id="ppad:109250990"/>
<reference evidence="5" key="1">
    <citation type="submission" date="2025-08" db="UniProtKB">
        <authorList>
            <consortium name="RefSeq"/>
        </authorList>
    </citation>
    <scope>IDENTIFICATION</scope>
    <source>
        <tissue evidence="5">Whole blood</tissue>
    </source>
</reference>
<feature type="compositionally biased region" description="Low complexity" evidence="2">
    <location>
        <begin position="274"/>
        <end position="289"/>
    </location>
</feature>
<feature type="region of interest" description="Disordered" evidence="2">
    <location>
        <begin position="93"/>
        <end position="192"/>
    </location>
</feature>
<accession>A0A9V1EAY0</accession>
<dbReference type="RefSeq" id="XP_019277732.2">
    <property type="nucleotide sequence ID" value="XM_019422187.2"/>
</dbReference>
<organism evidence="4 5">
    <name type="scientific">Panthera pardus</name>
    <name type="common">Leopard</name>
    <name type="synonym">Felis pardus</name>
    <dbReference type="NCBI Taxonomy" id="9691"/>
    <lineage>
        <taxon>Eukaryota</taxon>
        <taxon>Metazoa</taxon>
        <taxon>Chordata</taxon>
        <taxon>Craniata</taxon>
        <taxon>Vertebrata</taxon>
        <taxon>Euteleostomi</taxon>
        <taxon>Mammalia</taxon>
        <taxon>Eutheria</taxon>
        <taxon>Laurasiatheria</taxon>
        <taxon>Carnivora</taxon>
        <taxon>Feliformia</taxon>
        <taxon>Felidae</taxon>
        <taxon>Pantherinae</taxon>
        <taxon>Panthera</taxon>
    </lineage>
</organism>
<dbReference type="InterPro" id="IPR022194">
    <property type="entry name" value="DUF3719"/>
</dbReference>
<feature type="region of interest" description="Disordered" evidence="2">
    <location>
        <begin position="626"/>
        <end position="713"/>
    </location>
</feature>
<evidence type="ECO:0000256" key="1">
    <source>
        <dbReference type="ARBA" id="ARBA00008309"/>
    </source>
</evidence>
<feature type="domain" description="DUF3719" evidence="3">
    <location>
        <begin position="320"/>
        <end position="384"/>
    </location>
</feature>
<evidence type="ECO:0000256" key="2">
    <source>
        <dbReference type="SAM" id="MobiDB-lite"/>
    </source>
</evidence>
<proteinExistence type="inferred from homology"/>
<feature type="region of interest" description="Disordered" evidence="2">
    <location>
        <begin position="204"/>
        <end position="237"/>
    </location>
</feature>
<feature type="compositionally biased region" description="Acidic residues" evidence="2">
    <location>
        <begin position="204"/>
        <end position="214"/>
    </location>
</feature>
<keyword evidence="4" id="KW-1185">Reference proteome</keyword>
<feature type="region of interest" description="Disordered" evidence="2">
    <location>
        <begin position="258"/>
        <end position="289"/>
    </location>
</feature>
<comment type="similarity">
    <text evidence="1">Belongs to the FAM149 family.</text>
</comment>
<feature type="compositionally biased region" description="Low complexity" evidence="2">
    <location>
        <begin position="106"/>
        <end position="134"/>
    </location>
</feature>
<sequence>MKVAVSDLGSLFAKIFKTPTAPPAVPSPVASSGHSGGAAAASRTGSSASLSAAPTPALLPALAPDSPSAARGAPPSSLHPLLAASYPRVSVASRAAEAAGTPLSLPSSPGAARAQPPPAGHSSSGRSAAGSPAHLVTWARPAPDPGGVTAALPAIGGAGGGGSLAASPRSTQQSGPGEREPGAWMPPGPGPRTLFFTLPDIGEEWASDSDSEDGGEARGLAEGSGKHSSIVKSEDPLPTHFTRNVQKAIDKYACGSVSSLPSSGRPTPAGAHNSWSGSGTQTSTTGLSTERSSIYSWRDDEFDKANAQKVQQLFWEVEEMLFEGKVSPQTQNLVAECGEWARRSLHLRVLGRQLIVPTDEGFQHFQGDEPSSTVHTPFLDACGHKHNSRELCISGSQILPGACSSPALPGPACTRPAACSAGSPLEEEVYDADGKMEEYFAFDRKEEGDECLEQKSVHRHRMRHKHGLPPVSPHDCIKDSVAAEVFDHVWTNVVELLEELVRKNWEVTLPGKKHKEKLKVAENKSPLTLISRTNTDASSVPPSRSSEARSISLASHLNPPQVHRFSNNFYSDLSCVMTIQAKPLQQRPTCFADRTQNEQEGKSLGVGASAPSLARHRLGRISDARGLHASARKTPAHLRLPSLTSDSQRMKTPSVCSDEVLRGTKPQTGIDRGSSPPAQASRSRLPPIGSETGGQNVAVPGSRPVPYRGRHPQNRVFSAVPDSLERSPLRERSLTVEQFSRPSTTHTFRLDTPRKGSLTLMEFAGHTWTSQSLLTEDDSDFKEEIPSGILMELGAASLSMPFITRIMEEQVFYYASVCLTVGPAGRRETQAHKQLSCESLHCKETPSQIHRPSSLEAFGSNRCL</sequence>
<dbReference type="CTD" id="25854"/>
<evidence type="ECO:0000313" key="4">
    <source>
        <dbReference type="Proteomes" id="UP001165780"/>
    </source>
</evidence>
<dbReference type="AlphaFoldDB" id="A0A9V1EAY0"/>
<evidence type="ECO:0000259" key="3">
    <source>
        <dbReference type="Pfam" id="PF12516"/>
    </source>
</evidence>
<protein>
    <submittedName>
        <fullName evidence="5">LOW QUALITY PROTEIN: protein FAM149A</fullName>
    </submittedName>
</protein>
<dbReference type="InterPro" id="IPR039630">
    <property type="entry name" value="FAM149"/>
</dbReference>
<feature type="compositionally biased region" description="Low complexity" evidence="2">
    <location>
        <begin position="27"/>
        <end position="76"/>
    </location>
</feature>